<dbReference type="OrthoDB" id="9806457at2"/>
<dbReference type="AlphaFoldDB" id="A0A2Z3I525"/>
<dbReference type="RefSeq" id="WP_110451170.1">
    <property type="nucleotide sequence ID" value="NZ_CP029479.1"/>
</dbReference>
<evidence type="ECO:0000259" key="1">
    <source>
        <dbReference type="PROSITE" id="PS51787"/>
    </source>
</evidence>
<dbReference type="Pfam" id="PF02190">
    <property type="entry name" value="LON_substr_bdg"/>
    <property type="match status" value="1"/>
</dbReference>
<dbReference type="EMBL" id="CP029479">
    <property type="protein sequence ID" value="AWM78604.1"/>
    <property type="molecule type" value="Genomic_DNA"/>
</dbReference>
<dbReference type="PANTHER" id="PTHR46732">
    <property type="entry name" value="ATP-DEPENDENT PROTEASE LA (LON) DOMAIN PROTEIN"/>
    <property type="match status" value="1"/>
</dbReference>
<dbReference type="InterPro" id="IPR015947">
    <property type="entry name" value="PUA-like_sf"/>
</dbReference>
<proteinExistence type="predicted"/>
<name>A0A2Z3I525_9CAUL</name>
<dbReference type="PANTHER" id="PTHR46732:SF8">
    <property type="entry name" value="ATP-DEPENDENT PROTEASE LA (LON) DOMAIN PROTEIN"/>
    <property type="match status" value="1"/>
</dbReference>
<dbReference type="InterPro" id="IPR046336">
    <property type="entry name" value="Lon_prtase_N_sf"/>
</dbReference>
<accession>A0A2Z3I525</accession>
<dbReference type="PROSITE" id="PS51787">
    <property type="entry name" value="LON_N"/>
    <property type="match status" value="1"/>
</dbReference>
<dbReference type="SMART" id="SM00464">
    <property type="entry name" value="LON"/>
    <property type="match status" value="1"/>
</dbReference>
<dbReference type="Proteomes" id="UP000247763">
    <property type="component" value="Chromosome"/>
</dbReference>
<evidence type="ECO:0000313" key="2">
    <source>
        <dbReference type="EMBL" id="AWM78604.1"/>
    </source>
</evidence>
<gene>
    <name evidence="2" type="ORF">HYN04_13060</name>
</gene>
<keyword evidence="3" id="KW-1185">Reference proteome</keyword>
<reference evidence="3" key="1">
    <citation type="submission" date="2018-05" db="EMBL/GenBank/DDBJ databases">
        <title>Genome sequencing of Phenylobacterium sp. HYN0004.</title>
        <authorList>
            <person name="Yi H."/>
            <person name="Baek C."/>
        </authorList>
    </citation>
    <scope>NUCLEOTIDE SEQUENCE [LARGE SCALE GENOMIC DNA]</scope>
    <source>
        <strain evidence="3">HYN0004</strain>
    </source>
</reference>
<dbReference type="SUPFAM" id="SSF88697">
    <property type="entry name" value="PUA domain-like"/>
    <property type="match status" value="1"/>
</dbReference>
<dbReference type="Gene3D" id="2.30.130.40">
    <property type="entry name" value="LON domain-like"/>
    <property type="match status" value="1"/>
</dbReference>
<evidence type="ECO:0000313" key="3">
    <source>
        <dbReference type="Proteomes" id="UP000247763"/>
    </source>
</evidence>
<dbReference type="KEGG" id="phb:HYN04_13060"/>
<feature type="domain" description="Lon N-terminal" evidence="1">
    <location>
        <begin position="14"/>
        <end position="204"/>
    </location>
</feature>
<protein>
    <submittedName>
        <fullName evidence="2">Peptidase S16</fullName>
    </submittedName>
</protein>
<dbReference type="InterPro" id="IPR003111">
    <property type="entry name" value="Lon_prtase_N"/>
</dbReference>
<sequence length="216" mass="23698">MASRPLPIELPQTLPVFPLDGALLLPGAELPLRIFEPRYLNMLDDVMSGARMIGMVQTAGGDKARPNLARIGCAGRVTRFRDGAEGDYLITLTGVCRFRIAEELGRQTPYRQVRADFAPFTEDLEPGRRTGGERARLSRALRSYLNRRDLDVDEAALNAAPLDELVAGLSMSLPFSPAEKQALLEAPDRADRQDVLTALLEIDALTDDDGPPETLQ</sequence>
<organism evidence="2 3">
    <name type="scientific">Phenylobacterium parvum</name>
    <dbReference type="NCBI Taxonomy" id="2201350"/>
    <lineage>
        <taxon>Bacteria</taxon>
        <taxon>Pseudomonadati</taxon>
        <taxon>Pseudomonadota</taxon>
        <taxon>Alphaproteobacteria</taxon>
        <taxon>Caulobacterales</taxon>
        <taxon>Caulobacteraceae</taxon>
        <taxon>Phenylobacterium</taxon>
    </lineage>
</organism>